<dbReference type="GO" id="GO:0046872">
    <property type="term" value="F:metal ion binding"/>
    <property type="evidence" value="ECO:0007669"/>
    <property type="project" value="UniProtKB-KW"/>
</dbReference>
<sequence>MPKISDHCDVNCCAHCTKLMRFLLVQSVDKERCTGNDKKRQHNAAERVERSIAFRHFNEKQLHSHWLKKPTHSPHPLDKIHHDPIGYNPHRNKMTENVPENANQGCVGIHSTSAGKASGCAGCPNQAACASGVPSPPDSAPQSIKERLCNVKHKILVLSGKGGVGKSTIACQFAFSLAEKGFQVGLLDIDITGPSVPRMLGLVGQEVHQSAGGWSPVYVGDNLGVMSIGFMLPSVDDAIIWRGPKKSGIIKQFLMDVEWGELDYLIIDTPPGTSDEHISVVQYMKEADLDGAVVVTTPQEVALMDVRKELNFCRKTNVRVLGVIENMSAFERPISSVKFLDTAGMDATEIVQKVLREHAPQALEYLMQTQVFPSSNGGAKAMAEAFQVPFLGRLPLDPNMTGACEDGISFIEAFPTSSASASFRTIVNSMCHSPASISKPNQTKCSSVL</sequence>
<dbReference type="PANTHER" id="PTHR23264:SF19">
    <property type="entry name" value="CYTOSOLIC FE-S CLUSTER ASSEMBLY FACTOR NUBP2"/>
    <property type="match status" value="1"/>
</dbReference>
<dbReference type="HAMAP" id="MF_02040">
    <property type="entry name" value="Mrp_NBP35"/>
    <property type="match status" value="1"/>
</dbReference>
<comment type="similarity">
    <text evidence="8">Belongs to the Mrp/NBP35 ATP-binding proteins family. NUBP1/NBP35 subfamily.</text>
</comment>
<dbReference type="EMBL" id="FR824449">
    <property type="protein sequence ID" value="CCA26721.1"/>
    <property type="molecule type" value="Genomic_DNA"/>
</dbReference>
<dbReference type="HAMAP" id="MF_03038">
    <property type="entry name" value="NUBP1"/>
    <property type="match status" value="1"/>
</dbReference>
<dbReference type="GO" id="GO:0016226">
    <property type="term" value="P:iron-sulfur cluster assembly"/>
    <property type="evidence" value="ECO:0007669"/>
    <property type="project" value="UniProtKB-UniRule"/>
</dbReference>
<dbReference type="InterPro" id="IPR033756">
    <property type="entry name" value="YlxH/NBP35"/>
</dbReference>
<comment type="subcellular location">
    <subcellularLocation>
        <location evidence="8">Cytoplasm</location>
    </subcellularLocation>
</comment>
<comment type="caution">
    <text evidence="8">Lacks conserved residue(s) required for the propagation of feature annotation.</text>
</comment>
<dbReference type="InterPro" id="IPR027417">
    <property type="entry name" value="P-loop_NTPase"/>
</dbReference>
<evidence type="ECO:0000256" key="5">
    <source>
        <dbReference type="ARBA" id="ARBA00022840"/>
    </source>
</evidence>
<reference evidence="9" key="1">
    <citation type="journal article" date="2011" name="PLoS Biol.">
        <title>Gene gain and loss during evolution of obligate parasitism in the white rust pathogen of Arabidopsis thaliana.</title>
        <authorList>
            <person name="Kemen E."/>
            <person name="Gardiner A."/>
            <person name="Schultz-Larsen T."/>
            <person name="Kemen A.C."/>
            <person name="Balmuth A.L."/>
            <person name="Robert-Seilaniantz A."/>
            <person name="Bailey K."/>
            <person name="Holub E."/>
            <person name="Studholme D.J."/>
            <person name="Maclean D."/>
            <person name="Jones J.D."/>
        </authorList>
    </citation>
    <scope>NUCLEOTIDE SEQUENCE</scope>
</reference>
<comment type="function">
    <text evidence="8">Component of the cytosolic iron-sulfur (Fe/S) protein assembly (CIA) machinery. Required for maturation of extramitochondrial Fe-S proteins. The NUBP1-NUBP2 heterotetramer forms a Fe-S scaffold complex, mediating the de novo assembly of an Fe-S cluster and its transfer to target apoproteins.</text>
</comment>
<comment type="cofactor">
    <cofactor evidence="8">
        <name>[4Fe-4S] cluster</name>
        <dbReference type="ChEBI" id="CHEBI:49883"/>
    </cofactor>
    <text evidence="8">Binds 4 [4Fe-4S] clusters per heterotetramer. Contains two stable clusters in the N-termini of NUBP1 and two labile, bridging clusters between subunits of the NUBP1-NUBP2 heterotetramer.</text>
</comment>
<dbReference type="HOGENOM" id="CLU_024839_0_1_1"/>
<dbReference type="Gene3D" id="3.40.50.300">
    <property type="entry name" value="P-loop containing nucleotide triphosphate hydrolases"/>
    <property type="match status" value="1"/>
</dbReference>
<accession>F0WZ07</accession>
<dbReference type="PROSITE" id="PS01215">
    <property type="entry name" value="MRP"/>
    <property type="match status" value="1"/>
</dbReference>
<organism evidence="9">
    <name type="scientific">Albugo laibachii Nc14</name>
    <dbReference type="NCBI Taxonomy" id="890382"/>
    <lineage>
        <taxon>Eukaryota</taxon>
        <taxon>Sar</taxon>
        <taxon>Stramenopiles</taxon>
        <taxon>Oomycota</taxon>
        <taxon>Peronosporomycetes</taxon>
        <taxon>Albuginales</taxon>
        <taxon>Albuginaceae</taxon>
        <taxon>Albugo</taxon>
    </lineage>
</organism>
<evidence type="ECO:0000256" key="2">
    <source>
        <dbReference type="ARBA" id="ARBA00022490"/>
    </source>
</evidence>
<keyword evidence="4 8" id="KW-0547">Nucleotide-binding</keyword>
<keyword evidence="3 8" id="KW-0479">Metal-binding</keyword>
<dbReference type="GO" id="GO:0005829">
    <property type="term" value="C:cytosol"/>
    <property type="evidence" value="ECO:0007669"/>
    <property type="project" value="TreeGrafter"/>
</dbReference>
<evidence type="ECO:0000313" key="9">
    <source>
        <dbReference type="EMBL" id="CCA26721.1"/>
    </source>
</evidence>
<keyword evidence="5 8" id="KW-0067">ATP-binding</keyword>
<evidence type="ECO:0000256" key="6">
    <source>
        <dbReference type="ARBA" id="ARBA00023004"/>
    </source>
</evidence>
<keyword evidence="6 8" id="KW-0408">Iron</keyword>
<reference evidence="9" key="2">
    <citation type="submission" date="2011-02" db="EMBL/GenBank/DDBJ databases">
        <authorList>
            <person name="MacLean D."/>
        </authorList>
    </citation>
    <scope>NUCLEOTIDE SEQUENCE</scope>
</reference>
<keyword evidence="7 8" id="KW-0411">Iron-sulfur</keyword>
<evidence type="ECO:0000256" key="7">
    <source>
        <dbReference type="ARBA" id="ARBA00023014"/>
    </source>
</evidence>
<evidence type="ECO:0000256" key="8">
    <source>
        <dbReference type="HAMAP-Rule" id="MF_03038"/>
    </source>
</evidence>
<dbReference type="CDD" id="cd02037">
    <property type="entry name" value="Mrp_NBP35"/>
    <property type="match status" value="1"/>
</dbReference>
<dbReference type="InterPro" id="IPR000808">
    <property type="entry name" value="Mrp-like_CS"/>
</dbReference>
<comment type="subunit">
    <text evidence="8">Heterotetramer of 2 NUBP1 and 2 NUBP2 chains.</text>
</comment>
<dbReference type="SUPFAM" id="SSF52540">
    <property type="entry name" value="P-loop containing nucleoside triphosphate hydrolases"/>
    <property type="match status" value="1"/>
</dbReference>
<dbReference type="Pfam" id="PF10609">
    <property type="entry name" value="ParA"/>
    <property type="match status" value="2"/>
</dbReference>
<feature type="binding site" evidence="8">
    <location>
        <position position="106"/>
    </location>
    <ligand>
        <name>[4Fe-4S] cluster</name>
        <dbReference type="ChEBI" id="CHEBI:49883"/>
        <label>1</label>
    </ligand>
</feature>
<dbReference type="InterPro" id="IPR019591">
    <property type="entry name" value="Mrp/NBP35_ATP-bd"/>
</dbReference>
<feature type="binding site" evidence="8">
    <location>
        <position position="129"/>
    </location>
    <ligand>
        <name>[4Fe-4S] cluster</name>
        <dbReference type="ChEBI" id="CHEBI:49883"/>
        <label>1</label>
    </ligand>
</feature>
<feature type="binding site" evidence="8">
    <location>
        <position position="123"/>
    </location>
    <ligand>
        <name>[4Fe-4S] cluster</name>
        <dbReference type="ChEBI" id="CHEBI:49883"/>
        <label>1</label>
    </ligand>
</feature>
<dbReference type="GO" id="GO:0005524">
    <property type="term" value="F:ATP binding"/>
    <property type="evidence" value="ECO:0007669"/>
    <property type="project" value="UniProtKB-KW"/>
</dbReference>
<evidence type="ECO:0000256" key="4">
    <source>
        <dbReference type="ARBA" id="ARBA00022741"/>
    </source>
</evidence>
<protein>
    <recommendedName>
        <fullName evidence="8">Cytosolic Fe-S cluster assembly factor NUBP1 homolog</fullName>
    </recommendedName>
</protein>
<evidence type="ECO:0000256" key="3">
    <source>
        <dbReference type="ARBA" id="ARBA00022723"/>
    </source>
</evidence>
<gene>
    <name evidence="9" type="primary">AlNc14C406G11416</name>
    <name evidence="9" type="ORF">ALNC14_128650</name>
</gene>
<proteinExistence type="inferred from homology"/>
<evidence type="ECO:0000256" key="1">
    <source>
        <dbReference type="ARBA" id="ARBA00022485"/>
    </source>
</evidence>
<keyword evidence="2 8" id="KW-0963">Cytoplasm</keyword>
<feature type="binding site" evidence="8">
    <location>
        <begin position="160"/>
        <end position="167"/>
    </location>
    <ligand>
        <name>ATP</name>
        <dbReference type="ChEBI" id="CHEBI:30616"/>
    </ligand>
</feature>
<dbReference type="GO" id="GO:0140663">
    <property type="term" value="F:ATP-dependent FeS chaperone activity"/>
    <property type="evidence" value="ECO:0007669"/>
    <property type="project" value="InterPro"/>
</dbReference>
<feature type="binding site" evidence="8">
    <location>
        <position position="120"/>
    </location>
    <ligand>
        <name>[4Fe-4S] cluster</name>
        <dbReference type="ChEBI" id="CHEBI:49883"/>
        <label>1</label>
    </ligand>
</feature>
<dbReference type="PANTHER" id="PTHR23264">
    <property type="entry name" value="NUCLEOTIDE-BINDING PROTEIN NBP35 YEAST -RELATED"/>
    <property type="match status" value="1"/>
</dbReference>
<dbReference type="AlphaFoldDB" id="F0WZ07"/>
<name>F0WZ07_9STRA</name>
<dbReference type="GO" id="GO:0051539">
    <property type="term" value="F:4 iron, 4 sulfur cluster binding"/>
    <property type="evidence" value="ECO:0007669"/>
    <property type="project" value="UniProtKB-UniRule"/>
</dbReference>
<keyword evidence="1 8" id="KW-0004">4Fe-4S</keyword>
<dbReference type="InterPro" id="IPR028601">
    <property type="entry name" value="NUBP1/Nbp35"/>
</dbReference>